<accession>A0ACC2MUW8</accession>
<sequence>MRKFFKRGGGGGSSGSAGMEWAMKDAFTEADRSLMLKDTLMPVLIPCYDLLLLLLPPASPSMILPIWV</sequence>
<comment type="caution">
    <text evidence="1">The sequence shown here is derived from an EMBL/GenBank/DDBJ whole genome shotgun (WGS) entry which is preliminary data.</text>
</comment>
<evidence type="ECO:0000313" key="2">
    <source>
        <dbReference type="Proteomes" id="UP001234297"/>
    </source>
</evidence>
<reference evidence="1 2" key="1">
    <citation type="journal article" date="2022" name="Hortic Res">
        <title>A haplotype resolved chromosomal level avocado genome allows analysis of novel avocado genes.</title>
        <authorList>
            <person name="Nath O."/>
            <person name="Fletcher S.J."/>
            <person name="Hayward A."/>
            <person name="Shaw L.M."/>
            <person name="Masouleh A.K."/>
            <person name="Furtado A."/>
            <person name="Henry R.J."/>
            <person name="Mitter N."/>
        </authorList>
    </citation>
    <scope>NUCLEOTIDE SEQUENCE [LARGE SCALE GENOMIC DNA]</scope>
    <source>
        <strain evidence="2">cv. Hass</strain>
    </source>
</reference>
<proteinExistence type="predicted"/>
<dbReference type="EMBL" id="CM056809">
    <property type="protein sequence ID" value="KAJ8649489.1"/>
    <property type="molecule type" value="Genomic_DNA"/>
</dbReference>
<keyword evidence="2" id="KW-1185">Reference proteome</keyword>
<protein>
    <submittedName>
        <fullName evidence="1">Uncharacterized protein</fullName>
    </submittedName>
</protein>
<evidence type="ECO:0000313" key="1">
    <source>
        <dbReference type="EMBL" id="KAJ8649489.1"/>
    </source>
</evidence>
<dbReference type="Proteomes" id="UP001234297">
    <property type="component" value="Chromosome 1"/>
</dbReference>
<name>A0ACC2MUW8_PERAE</name>
<organism evidence="1 2">
    <name type="scientific">Persea americana</name>
    <name type="common">Avocado</name>
    <dbReference type="NCBI Taxonomy" id="3435"/>
    <lineage>
        <taxon>Eukaryota</taxon>
        <taxon>Viridiplantae</taxon>
        <taxon>Streptophyta</taxon>
        <taxon>Embryophyta</taxon>
        <taxon>Tracheophyta</taxon>
        <taxon>Spermatophyta</taxon>
        <taxon>Magnoliopsida</taxon>
        <taxon>Magnoliidae</taxon>
        <taxon>Laurales</taxon>
        <taxon>Lauraceae</taxon>
        <taxon>Persea</taxon>
    </lineage>
</organism>
<gene>
    <name evidence="1" type="ORF">MRB53_002512</name>
</gene>